<dbReference type="OMA" id="QEPLAYD"/>
<evidence type="ECO:0000313" key="2">
    <source>
        <dbReference type="EMBL" id="KHN87825.1"/>
    </source>
</evidence>
<sequence>MAVARRAIASVTSRHRTEGPSGKNKNDLCKVDFLTKNRGPQKRIVAPKMFDSFCDLDVWIIKERSSVDCEGACFKWQQIVNNSGSFSYMTLRACYASMFDSNDPATAPESEESYCSSRSTSLDCLTDANVIEDFCWCQGDYCNGATAWKLSSNFISMLVLLYLLAFS</sequence>
<evidence type="ECO:0008006" key="4">
    <source>
        <dbReference type="Google" id="ProtNLM"/>
    </source>
</evidence>
<keyword evidence="3" id="KW-1185">Reference proteome</keyword>
<dbReference type="Proteomes" id="UP000031036">
    <property type="component" value="Unassembled WGS sequence"/>
</dbReference>
<evidence type="ECO:0000256" key="1">
    <source>
        <dbReference type="SAM" id="MobiDB-lite"/>
    </source>
</evidence>
<proteinExistence type="predicted"/>
<reference evidence="2 3" key="1">
    <citation type="submission" date="2014-11" db="EMBL/GenBank/DDBJ databases">
        <title>Genetic blueprint of the zoonotic pathogen Toxocara canis.</title>
        <authorList>
            <person name="Zhu X.-Q."/>
            <person name="Korhonen P.K."/>
            <person name="Cai H."/>
            <person name="Young N.D."/>
            <person name="Nejsum P."/>
            <person name="von Samson-Himmelstjerna G."/>
            <person name="Boag P.R."/>
            <person name="Tan P."/>
            <person name="Li Q."/>
            <person name="Min J."/>
            <person name="Yang Y."/>
            <person name="Wang X."/>
            <person name="Fang X."/>
            <person name="Hall R.S."/>
            <person name="Hofmann A."/>
            <person name="Sternberg P.W."/>
            <person name="Jex A.R."/>
            <person name="Gasser R.B."/>
        </authorList>
    </citation>
    <scope>NUCLEOTIDE SEQUENCE [LARGE SCALE GENOMIC DNA]</scope>
    <source>
        <strain evidence="2">PN_DK_2014</strain>
    </source>
</reference>
<name>A0A0B2W3R8_TOXCA</name>
<protein>
    <recommendedName>
        <fullName evidence="4">Protein quiver</fullName>
    </recommendedName>
</protein>
<accession>A0A0B2W3R8</accession>
<dbReference type="AlphaFoldDB" id="A0A0B2W3R8"/>
<comment type="caution">
    <text evidence="2">The sequence shown here is derived from an EMBL/GenBank/DDBJ whole genome shotgun (WGS) entry which is preliminary data.</text>
</comment>
<gene>
    <name evidence="2" type="ORF">Tcan_14984</name>
</gene>
<feature type="region of interest" description="Disordered" evidence="1">
    <location>
        <begin position="1"/>
        <end position="24"/>
    </location>
</feature>
<dbReference type="EMBL" id="JPKZ01000333">
    <property type="protein sequence ID" value="KHN87825.1"/>
    <property type="molecule type" value="Genomic_DNA"/>
</dbReference>
<evidence type="ECO:0000313" key="3">
    <source>
        <dbReference type="Proteomes" id="UP000031036"/>
    </source>
</evidence>
<organism evidence="2 3">
    <name type="scientific">Toxocara canis</name>
    <name type="common">Canine roundworm</name>
    <dbReference type="NCBI Taxonomy" id="6265"/>
    <lineage>
        <taxon>Eukaryota</taxon>
        <taxon>Metazoa</taxon>
        <taxon>Ecdysozoa</taxon>
        <taxon>Nematoda</taxon>
        <taxon>Chromadorea</taxon>
        <taxon>Rhabditida</taxon>
        <taxon>Spirurina</taxon>
        <taxon>Ascaridomorpha</taxon>
        <taxon>Ascaridoidea</taxon>
        <taxon>Toxocaridae</taxon>
        <taxon>Toxocara</taxon>
    </lineage>
</organism>
<dbReference type="OrthoDB" id="5837919at2759"/>